<accession>W6SCD2</accession>
<dbReference type="HOGENOM" id="CLU_2567767_0_0_9"/>
<dbReference type="AlphaFoldDB" id="W6SCD2"/>
<keyword evidence="2" id="KW-1185">Reference proteome</keyword>
<evidence type="ECO:0000313" key="2">
    <source>
        <dbReference type="Proteomes" id="UP000019426"/>
    </source>
</evidence>
<dbReference type="Proteomes" id="UP000019426">
    <property type="component" value="Chromosome M2/40_rep1"/>
</dbReference>
<dbReference type="STRING" id="1216932.CM240_0106"/>
<dbReference type="EMBL" id="HG917868">
    <property type="protein sequence ID" value="CDM67285.1"/>
    <property type="molecule type" value="Genomic_DNA"/>
</dbReference>
<dbReference type="KEGG" id="clt:CM240_0106"/>
<protein>
    <submittedName>
        <fullName evidence="1">Uncharacterized protein</fullName>
    </submittedName>
</protein>
<dbReference type="PATRIC" id="fig|1216932.3.peg.92"/>
<evidence type="ECO:0000313" key="1">
    <source>
        <dbReference type="EMBL" id="CDM67285.1"/>
    </source>
</evidence>
<proteinExistence type="predicted"/>
<dbReference type="RefSeq" id="WP_044035758.1">
    <property type="nucleotide sequence ID" value="NZ_HG917868.1"/>
</dbReference>
<organism evidence="1 2">
    <name type="scientific">Clostridium bornimense</name>
    <dbReference type="NCBI Taxonomy" id="1216932"/>
    <lineage>
        <taxon>Bacteria</taxon>
        <taxon>Bacillati</taxon>
        <taxon>Bacillota</taxon>
        <taxon>Clostridia</taxon>
        <taxon>Eubacteriales</taxon>
        <taxon>Clostridiaceae</taxon>
        <taxon>Clostridium</taxon>
    </lineage>
</organism>
<dbReference type="eggNOG" id="ENOG50328PS">
    <property type="taxonomic scope" value="Bacteria"/>
</dbReference>
<name>W6SCD2_9CLOT</name>
<dbReference type="OrthoDB" id="1931470at2"/>
<gene>
    <name evidence="1" type="ORF">CM240_0106</name>
</gene>
<reference evidence="1 2" key="1">
    <citation type="submission" date="2013-11" db="EMBL/GenBank/DDBJ databases">
        <title>Complete genome sequence of Clostridum sp. M2/40.</title>
        <authorList>
            <person name="Wibberg D."/>
            <person name="Puehler A."/>
            <person name="Schlueter A."/>
        </authorList>
    </citation>
    <scope>NUCLEOTIDE SEQUENCE [LARGE SCALE GENOMIC DNA]</scope>
    <source>
        <strain evidence="2">M2/40</strain>
    </source>
</reference>
<sequence length="81" mass="9236">MRIKKTISIQQDVLEKGQHRANEFFSGNFSLYITYLINSDVKGVMNSGIHSTNQPYATSPTNDYRHKKEVSNAIDSILNME</sequence>